<comment type="caution">
    <text evidence="2">The sequence shown here is derived from an EMBL/GenBank/DDBJ whole genome shotgun (WGS) entry which is preliminary data.</text>
</comment>
<feature type="compositionally biased region" description="Polar residues" evidence="1">
    <location>
        <begin position="84"/>
        <end position="101"/>
    </location>
</feature>
<dbReference type="AlphaFoldDB" id="A0A8H7V1F1"/>
<feature type="compositionally biased region" description="Acidic residues" evidence="1">
    <location>
        <begin position="55"/>
        <end position="69"/>
    </location>
</feature>
<feature type="compositionally biased region" description="Acidic residues" evidence="1">
    <location>
        <begin position="113"/>
        <end position="129"/>
    </location>
</feature>
<dbReference type="OrthoDB" id="2285664at2759"/>
<feature type="compositionally biased region" description="Low complexity" evidence="1">
    <location>
        <begin position="283"/>
        <end position="320"/>
    </location>
</feature>
<evidence type="ECO:0000256" key="1">
    <source>
        <dbReference type="SAM" id="MobiDB-lite"/>
    </source>
</evidence>
<accession>A0A8H7V1F1</accession>
<keyword evidence="3" id="KW-1185">Reference proteome</keyword>
<organism evidence="2 3">
    <name type="scientific">Mucor saturninus</name>
    <dbReference type="NCBI Taxonomy" id="64648"/>
    <lineage>
        <taxon>Eukaryota</taxon>
        <taxon>Fungi</taxon>
        <taxon>Fungi incertae sedis</taxon>
        <taxon>Mucoromycota</taxon>
        <taxon>Mucoromycotina</taxon>
        <taxon>Mucoromycetes</taxon>
        <taxon>Mucorales</taxon>
        <taxon>Mucorineae</taxon>
        <taxon>Mucoraceae</taxon>
        <taxon>Mucor</taxon>
    </lineage>
</organism>
<name>A0A8H7V1F1_9FUNG</name>
<feature type="region of interest" description="Disordered" evidence="1">
    <location>
        <begin position="41"/>
        <end position="157"/>
    </location>
</feature>
<proteinExistence type="predicted"/>
<feature type="region of interest" description="Disordered" evidence="1">
    <location>
        <begin position="270"/>
        <end position="390"/>
    </location>
</feature>
<protein>
    <submittedName>
        <fullName evidence="2">Uncharacterized protein</fullName>
    </submittedName>
</protein>
<dbReference type="EMBL" id="JAEPRD010000030">
    <property type="protein sequence ID" value="KAG2206556.1"/>
    <property type="molecule type" value="Genomic_DNA"/>
</dbReference>
<gene>
    <name evidence="2" type="ORF">INT47_008573</name>
</gene>
<feature type="compositionally biased region" description="Polar residues" evidence="1">
    <location>
        <begin position="347"/>
        <end position="376"/>
    </location>
</feature>
<dbReference type="Proteomes" id="UP000603453">
    <property type="component" value="Unassembled WGS sequence"/>
</dbReference>
<evidence type="ECO:0000313" key="3">
    <source>
        <dbReference type="Proteomes" id="UP000603453"/>
    </source>
</evidence>
<evidence type="ECO:0000313" key="2">
    <source>
        <dbReference type="EMBL" id="KAG2206556.1"/>
    </source>
</evidence>
<reference evidence="2" key="1">
    <citation type="submission" date="2020-12" db="EMBL/GenBank/DDBJ databases">
        <title>Metabolic potential, ecology and presence of endohyphal bacteria is reflected in genomic diversity of Mucoromycotina.</title>
        <authorList>
            <person name="Muszewska A."/>
            <person name="Okrasinska A."/>
            <person name="Steczkiewicz K."/>
            <person name="Drgas O."/>
            <person name="Orlowska M."/>
            <person name="Perlinska-Lenart U."/>
            <person name="Aleksandrzak-Piekarczyk T."/>
            <person name="Szatraj K."/>
            <person name="Zielenkiewicz U."/>
            <person name="Pilsyk S."/>
            <person name="Malc E."/>
            <person name="Mieczkowski P."/>
            <person name="Kruszewska J.S."/>
            <person name="Biernat P."/>
            <person name="Pawlowska J."/>
        </authorList>
    </citation>
    <scope>NUCLEOTIDE SEQUENCE</scope>
    <source>
        <strain evidence="2">WA0000017839</strain>
    </source>
</reference>
<feature type="compositionally biased region" description="Low complexity" evidence="1">
    <location>
        <begin position="329"/>
        <end position="346"/>
    </location>
</feature>
<sequence length="390" mass="44776">MSLQDISIDLDDLSFEVPRRANNKNFGGSIYKEVVPPAITVQRVPKPRNRPCIPSDDEDSDEDDEDDDQSILSSEENDLGPSPRVQSALRSNTPVVVSTTAKKPVRKSQPLPSDDEDSEDDDDDDDGEEEQRNQNAVSKKNNQRNMHHSAYQPVQVNTPVIVEEEQEADDDDNEALLANRDPNAGPILTLVEGSHLQQLHQMQQYHQAKLALFQHQIQPSKSNSANMRRQQHGSGRTMSGMDLLKQLEQEKADAKRIKPKVVHKLEGLLGQLPEPGSHNISFQQVQQQQQQQRAMQNQQQHHQQQQQQQYYHHHQQQQQQRGYLDPNLHHYQQQQQQQQAYHYNQQSRSPSPINHRSLSPNHNRSPSPNTRSQPNRNMDHRGLQQPSYSQ</sequence>